<dbReference type="EMBL" id="FTOB01000002">
    <property type="protein sequence ID" value="SIS48012.1"/>
    <property type="molecule type" value="Genomic_DNA"/>
</dbReference>
<sequence length="118" mass="13100">MKRHLLSQYNSLEEIMEFLKTKTDLTLSIVQDQWVTDGSLSITPGKKCILVKKSATAGAKINLLESSIVDVHPVPPSTFVNNMTQRGILAILVHMIISGSQNKVAEEVEKLLLEIQKD</sequence>
<name>A0ABY1KQK8_9FLAO</name>
<accession>A0ABY1KQK8</accession>
<gene>
    <name evidence="1" type="ORF">SAMN05421766_102202</name>
</gene>
<reference evidence="1 2" key="1">
    <citation type="submission" date="2017-01" db="EMBL/GenBank/DDBJ databases">
        <authorList>
            <person name="Varghese N."/>
            <person name="Submissions S."/>
        </authorList>
    </citation>
    <scope>NUCLEOTIDE SEQUENCE [LARGE SCALE GENOMIC DNA]</scope>
    <source>
        <strain evidence="1 2">DSM 2061</strain>
    </source>
</reference>
<protein>
    <submittedName>
        <fullName evidence="1">Uncharacterized protein</fullName>
    </submittedName>
</protein>
<keyword evidence="2" id="KW-1185">Reference proteome</keyword>
<evidence type="ECO:0000313" key="2">
    <source>
        <dbReference type="Proteomes" id="UP000185728"/>
    </source>
</evidence>
<organism evidence="1 2">
    <name type="scientific">Zobellia uliginosa</name>
    <dbReference type="NCBI Taxonomy" id="143224"/>
    <lineage>
        <taxon>Bacteria</taxon>
        <taxon>Pseudomonadati</taxon>
        <taxon>Bacteroidota</taxon>
        <taxon>Flavobacteriia</taxon>
        <taxon>Flavobacteriales</taxon>
        <taxon>Flavobacteriaceae</taxon>
        <taxon>Zobellia</taxon>
    </lineage>
</organism>
<dbReference type="Proteomes" id="UP000185728">
    <property type="component" value="Unassembled WGS sequence"/>
</dbReference>
<comment type="caution">
    <text evidence="1">The sequence shown here is derived from an EMBL/GenBank/DDBJ whole genome shotgun (WGS) entry which is preliminary data.</text>
</comment>
<proteinExistence type="predicted"/>
<dbReference type="RefSeq" id="WP_076453996.1">
    <property type="nucleotide sequence ID" value="NZ_FTOB01000002.1"/>
</dbReference>
<evidence type="ECO:0000313" key="1">
    <source>
        <dbReference type="EMBL" id="SIS48012.1"/>
    </source>
</evidence>